<evidence type="ECO:0000313" key="1">
    <source>
        <dbReference type="EMBL" id="KAI5059334.1"/>
    </source>
</evidence>
<dbReference type="EMBL" id="JABFUD020000025">
    <property type="protein sequence ID" value="KAI5059334.1"/>
    <property type="molecule type" value="Genomic_DNA"/>
</dbReference>
<name>A0A9D4U0X9_ADICA</name>
<accession>A0A9D4U0X9</accession>
<sequence length="131" mass="14324">MKVASKQGFDLRARNAIITTLLDVDDRDDIFIGGGSRSRGPHSNLNLQLIRGDHDLLVLLSRAVSVSFSGESLADSAVVLLISCAQLLLRSVSWSDQIRVSRQLSPGEQAIKYAMSSKIYTPPQAIPTCWK</sequence>
<evidence type="ECO:0000313" key="3">
    <source>
        <dbReference type="EMBL" id="KAI5059338.1"/>
    </source>
</evidence>
<protein>
    <submittedName>
        <fullName evidence="3">Uncharacterized protein</fullName>
    </submittedName>
</protein>
<organism evidence="3 4">
    <name type="scientific">Adiantum capillus-veneris</name>
    <name type="common">Maidenhair fern</name>
    <dbReference type="NCBI Taxonomy" id="13818"/>
    <lineage>
        <taxon>Eukaryota</taxon>
        <taxon>Viridiplantae</taxon>
        <taxon>Streptophyta</taxon>
        <taxon>Embryophyta</taxon>
        <taxon>Tracheophyta</taxon>
        <taxon>Polypodiopsida</taxon>
        <taxon>Polypodiidae</taxon>
        <taxon>Polypodiales</taxon>
        <taxon>Pteridineae</taxon>
        <taxon>Pteridaceae</taxon>
        <taxon>Vittarioideae</taxon>
        <taxon>Adiantum</taxon>
    </lineage>
</organism>
<dbReference type="EMBL" id="JABFUD020000025">
    <property type="protein sequence ID" value="KAI5059338.1"/>
    <property type="molecule type" value="Genomic_DNA"/>
</dbReference>
<evidence type="ECO:0000313" key="4">
    <source>
        <dbReference type="Proteomes" id="UP000886520"/>
    </source>
</evidence>
<keyword evidence="4" id="KW-1185">Reference proteome</keyword>
<evidence type="ECO:0000313" key="2">
    <source>
        <dbReference type="EMBL" id="KAI5059335.1"/>
    </source>
</evidence>
<dbReference type="EMBL" id="JABFUD020000025">
    <property type="protein sequence ID" value="KAI5059335.1"/>
    <property type="molecule type" value="Genomic_DNA"/>
</dbReference>
<dbReference type="Proteomes" id="UP000886520">
    <property type="component" value="Chromosome 25"/>
</dbReference>
<comment type="caution">
    <text evidence="3">The sequence shown here is derived from an EMBL/GenBank/DDBJ whole genome shotgun (WGS) entry which is preliminary data.</text>
</comment>
<gene>
    <name evidence="1" type="ORF">GOP47_0025653</name>
    <name evidence="2" type="ORF">GOP47_0025654</name>
    <name evidence="3" type="ORF">GOP47_0025657</name>
</gene>
<dbReference type="AlphaFoldDB" id="A0A9D4U0X9"/>
<proteinExistence type="predicted"/>
<reference evidence="3" key="1">
    <citation type="submission" date="2021-01" db="EMBL/GenBank/DDBJ databases">
        <title>Adiantum capillus-veneris genome.</title>
        <authorList>
            <person name="Fang Y."/>
            <person name="Liao Q."/>
        </authorList>
    </citation>
    <scope>NUCLEOTIDE SEQUENCE</scope>
    <source>
        <strain evidence="3">H3</strain>
        <tissue evidence="3">Leaf</tissue>
    </source>
</reference>